<keyword evidence="2" id="KW-1133">Transmembrane helix</keyword>
<protein>
    <recommendedName>
        <fullName evidence="6">Mid2 domain-containing protein</fullName>
    </recommendedName>
</protein>
<feature type="signal peptide" evidence="3">
    <location>
        <begin position="1"/>
        <end position="25"/>
    </location>
</feature>
<evidence type="ECO:0000313" key="5">
    <source>
        <dbReference type="Proteomes" id="UP000758603"/>
    </source>
</evidence>
<dbReference type="EMBL" id="JAGPXC010000003">
    <property type="protein sequence ID" value="KAH6656100.1"/>
    <property type="molecule type" value="Genomic_DNA"/>
</dbReference>
<evidence type="ECO:0000256" key="1">
    <source>
        <dbReference type="SAM" id="MobiDB-lite"/>
    </source>
</evidence>
<name>A0A9P8UPU2_9PEZI</name>
<feature type="transmembrane region" description="Helical" evidence="2">
    <location>
        <begin position="237"/>
        <end position="262"/>
    </location>
</feature>
<dbReference type="GeneID" id="70136093"/>
<keyword evidence="2" id="KW-0812">Transmembrane</keyword>
<evidence type="ECO:0000256" key="3">
    <source>
        <dbReference type="SAM" id="SignalP"/>
    </source>
</evidence>
<dbReference type="Proteomes" id="UP000758603">
    <property type="component" value="Unassembled WGS sequence"/>
</dbReference>
<evidence type="ECO:0000313" key="4">
    <source>
        <dbReference type="EMBL" id="KAH6656100.1"/>
    </source>
</evidence>
<keyword evidence="5" id="KW-1185">Reference proteome</keyword>
<comment type="caution">
    <text evidence="4">The sequence shown here is derived from an EMBL/GenBank/DDBJ whole genome shotgun (WGS) entry which is preliminary data.</text>
</comment>
<proteinExistence type="predicted"/>
<accession>A0A9P8UPU2</accession>
<dbReference type="RefSeq" id="XP_045960365.1">
    <property type="nucleotide sequence ID" value="XM_046107202.1"/>
</dbReference>
<keyword evidence="3" id="KW-0732">Signal</keyword>
<gene>
    <name evidence="4" type="ORF">BKA67DRAFT_657985</name>
</gene>
<dbReference type="AlphaFoldDB" id="A0A9P8UPU2"/>
<evidence type="ECO:0000256" key="2">
    <source>
        <dbReference type="SAM" id="Phobius"/>
    </source>
</evidence>
<reference evidence="4" key="1">
    <citation type="journal article" date="2021" name="Nat. Commun.">
        <title>Genetic determinants of endophytism in the Arabidopsis root mycobiome.</title>
        <authorList>
            <person name="Mesny F."/>
            <person name="Miyauchi S."/>
            <person name="Thiergart T."/>
            <person name="Pickel B."/>
            <person name="Atanasova L."/>
            <person name="Karlsson M."/>
            <person name="Huettel B."/>
            <person name="Barry K.W."/>
            <person name="Haridas S."/>
            <person name="Chen C."/>
            <person name="Bauer D."/>
            <person name="Andreopoulos W."/>
            <person name="Pangilinan J."/>
            <person name="LaButti K."/>
            <person name="Riley R."/>
            <person name="Lipzen A."/>
            <person name="Clum A."/>
            <person name="Drula E."/>
            <person name="Henrissat B."/>
            <person name="Kohler A."/>
            <person name="Grigoriev I.V."/>
            <person name="Martin F.M."/>
            <person name="Hacquard S."/>
        </authorList>
    </citation>
    <scope>NUCLEOTIDE SEQUENCE</scope>
    <source>
        <strain evidence="4">MPI-SDFR-AT-0073</strain>
    </source>
</reference>
<organism evidence="4 5">
    <name type="scientific">Truncatella angustata</name>
    <dbReference type="NCBI Taxonomy" id="152316"/>
    <lineage>
        <taxon>Eukaryota</taxon>
        <taxon>Fungi</taxon>
        <taxon>Dikarya</taxon>
        <taxon>Ascomycota</taxon>
        <taxon>Pezizomycotina</taxon>
        <taxon>Sordariomycetes</taxon>
        <taxon>Xylariomycetidae</taxon>
        <taxon>Amphisphaeriales</taxon>
        <taxon>Sporocadaceae</taxon>
        <taxon>Truncatella</taxon>
    </lineage>
</organism>
<feature type="region of interest" description="Disordered" evidence="1">
    <location>
        <begin position="267"/>
        <end position="297"/>
    </location>
</feature>
<feature type="chain" id="PRO_5040447903" description="Mid2 domain-containing protein" evidence="3">
    <location>
        <begin position="26"/>
        <end position="297"/>
    </location>
</feature>
<sequence>MAAWPLVRFSVWTCALALLSWHVQAIRLLYASDFRNHVTSGSVVPIVWQDQRGVVDVVLVMHWLDGLVNSTTIVTNSNTGWTVWQPCQVEGALCIIVVIDRDPRDRSVITSAVSPGFAVRSVPQSSGQQYVHRRTNPFTSLYIAEITSPTVVAPSTGLLTDPSEPTWSASFYSSSPSSTSEISIKGPSDRLMSSTAVAAQDVGTTLTVSNEHQTSTASMPTEMALSGDPTGGLGTSAAAGIGVGSTLVGILILVLVGVYICFRKRKTPAQHGGAGKEPSSQEIELDRPVPRQQGSQV</sequence>
<keyword evidence="2" id="KW-0472">Membrane</keyword>
<evidence type="ECO:0008006" key="6">
    <source>
        <dbReference type="Google" id="ProtNLM"/>
    </source>
</evidence>